<dbReference type="GO" id="GO:0051274">
    <property type="term" value="P:beta-glucan biosynthetic process"/>
    <property type="evidence" value="ECO:0007669"/>
    <property type="project" value="TreeGrafter"/>
</dbReference>
<evidence type="ECO:0000256" key="5">
    <source>
        <dbReference type="ARBA" id="ARBA00022729"/>
    </source>
</evidence>
<dbReference type="InterPro" id="IPR007444">
    <property type="entry name" value="Glucan_biosyn_MdoG_C"/>
</dbReference>
<dbReference type="RefSeq" id="WP_012376666.1">
    <property type="nucleotide sequence ID" value="NC_010571.1"/>
</dbReference>
<dbReference type="PIRSF" id="PIRSF006281">
    <property type="entry name" value="MdoG"/>
    <property type="match status" value="1"/>
</dbReference>
<dbReference type="PANTHER" id="PTHR30504">
    <property type="entry name" value="GLUCANS BIOSYNTHESIS PROTEIN"/>
    <property type="match status" value="1"/>
</dbReference>
<evidence type="ECO:0000256" key="6">
    <source>
        <dbReference type="ARBA" id="ARBA00022764"/>
    </source>
</evidence>
<dbReference type="AlphaFoldDB" id="B1ZZ65"/>
<dbReference type="SUPFAM" id="SSF81296">
    <property type="entry name" value="E set domains"/>
    <property type="match status" value="1"/>
</dbReference>
<evidence type="ECO:0000313" key="9">
    <source>
        <dbReference type="Proteomes" id="UP000007013"/>
    </source>
</evidence>
<comment type="subcellular location">
    <subcellularLocation>
        <location evidence="1">Periplasm</location>
    </subcellularLocation>
</comment>
<dbReference type="SUPFAM" id="SSF74650">
    <property type="entry name" value="Galactose mutarotase-like"/>
    <property type="match status" value="1"/>
</dbReference>
<dbReference type="Gene3D" id="2.70.98.10">
    <property type="match status" value="1"/>
</dbReference>
<dbReference type="FunFam" id="2.70.98.10:FF:000001">
    <property type="entry name" value="Glucans biosynthesis protein G"/>
    <property type="match status" value="1"/>
</dbReference>
<dbReference type="GO" id="GO:0030246">
    <property type="term" value="F:carbohydrate binding"/>
    <property type="evidence" value="ECO:0007669"/>
    <property type="project" value="InterPro"/>
</dbReference>
<name>B1ZZ65_OPITP</name>
<evidence type="ECO:0000313" key="8">
    <source>
        <dbReference type="EMBL" id="ACB77137.1"/>
    </source>
</evidence>
<dbReference type="UniPathway" id="UPA00637"/>
<accession>B1ZZ65</accession>
<keyword evidence="9" id="KW-1185">Reference proteome</keyword>
<reference evidence="8 9" key="1">
    <citation type="journal article" date="2011" name="J. Bacteriol.">
        <title>Genome sequence of the verrucomicrobium Opitutus terrae PB90-1, an abundant inhabitant of rice paddy soil ecosystems.</title>
        <authorList>
            <person name="van Passel M.W."/>
            <person name="Kant R."/>
            <person name="Palva A."/>
            <person name="Copeland A."/>
            <person name="Lucas S."/>
            <person name="Lapidus A."/>
            <person name="Glavina del Rio T."/>
            <person name="Pitluck S."/>
            <person name="Goltsman E."/>
            <person name="Clum A."/>
            <person name="Sun H."/>
            <person name="Schmutz J."/>
            <person name="Larimer F.W."/>
            <person name="Land M.L."/>
            <person name="Hauser L."/>
            <person name="Kyrpides N."/>
            <person name="Mikhailova N."/>
            <person name="Richardson P.P."/>
            <person name="Janssen P.H."/>
            <person name="de Vos W.M."/>
            <person name="Smidt H."/>
        </authorList>
    </citation>
    <scope>NUCLEOTIDE SEQUENCE [LARGE SCALE GENOMIC DNA]</scope>
    <source>
        <strain evidence="9">DSM 11246 / JCM 15787 / PB90-1</strain>
    </source>
</reference>
<dbReference type="Gene3D" id="2.60.40.10">
    <property type="entry name" value="Immunoglobulins"/>
    <property type="match status" value="1"/>
</dbReference>
<dbReference type="Proteomes" id="UP000007013">
    <property type="component" value="Chromosome"/>
</dbReference>
<evidence type="ECO:0000256" key="3">
    <source>
        <dbReference type="ARBA" id="ARBA00009284"/>
    </source>
</evidence>
<dbReference type="eggNOG" id="COG3131">
    <property type="taxonomic scope" value="Bacteria"/>
</dbReference>
<organism evidence="8 9">
    <name type="scientific">Opitutus terrae (strain DSM 11246 / JCM 15787 / PB90-1)</name>
    <dbReference type="NCBI Taxonomy" id="452637"/>
    <lineage>
        <taxon>Bacteria</taxon>
        <taxon>Pseudomonadati</taxon>
        <taxon>Verrucomicrobiota</taxon>
        <taxon>Opitutia</taxon>
        <taxon>Opitutales</taxon>
        <taxon>Opitutaceae</taxon>
        <taxon>Opitutus</taxon>
    </lineage>
</organism>
<gene>
    <name evidence="8" type="ordered locus">Oter_3863</name>
</gene>
<dbReference type="KEGG" id="ote:Oter_3863"/>
<dbReference type="InterPro" id="IPR014718">
    <property type="entry name" value="GH-type_carb-bd"/>
</dbReference>
<dbReference type="Pfam" id="PF04349">
    <property type="entry name" value="MdoG"/>
    <property type="match status" value="1"/>
</dbReference>
<dbReference type="PANTHER" id="PTHR30504:SF4">
    <property type="entry name" value="GLUCANS BIOSYNTHESIS PROTEIN G"/>
    <property type="match status" value="1"/>
</dbReference>
<proteinExistence type="inferred from homology"/>
<dbReference type="InterPro" id="IPR014756">
    <property type="entry name" value="Ig_E-set"/>
</dbReference>
<feature type="domain" description="Glucan biosynthesis periplasmic MdoG C-terminal" evidence="7">
    <location>
        <begin position="46"/>
        <end position="517"/>
    </location>
</feature>
<keyword evidence="5" id="KW-0732">Signal</keyword>
<dbReference type="InterPro" id="IPR013783">
    <property type="entry name" value="Ig-like_fold"/>
</dbReference>
<evidence type="ECO:0000256" key="4">
    <source>
        <dbReference type="ARBA" id="ARBA00015376"/>
    </source>
</evidence>
<dbReference type="STRING" id="452637.Oter_3863"/>
<evidence type="ECO:0000256" key="1">
    <source>
        <dbReference type="ARBA" id="ARBA00004418"/>
    </source>
</evidence>
<dbReference type="InterPro" id="IPR011013">
    <property type="entry name" value="Gal_mutarotase_sf_dom"/>
</dbReference>
<comment type="pathway">
    <text evidence="2">Glycan metabolism; osmoregulated periplasmic glucan (OPG) biosynthesis.</text>
</comment>
<dbReference type="InterPro" id="IPR014438">
    <property type="entry name" value="Glucan_biosyn_MdoG/MdoD"/>
</dbReference>
<comment type="similarity">
    <text evidence="3">Belongs to the OpgD/OpgG family.</text>
</comment>
<dbReference type="OrthoDB" id="335750at2"/>
<keyword evidence="6" id="KW-0574">Periplasm</keyword>
<protein>
    <recommendedName>
        <fullName evidence="4">Glucans biosynthesis protein G</fullName>
    </recommendedName>
</protein>
<evidence type="ECO:0000256" key="2">
    <source>
        <dbReference type="ARBA" id="ARBA00005001"/>
    </source>
</evidence>
<dbReference type="HOGENOM" id="CLU_023403_2_0_0"/>
<dbReference type="GO" id="GO:0030288">
    <property type="term" value="C:outer membrane-bounded periplasmic space"/>
    <property type="evidence" value="ECO:0007669"/>
    <property type="project" value="TreeGrafter"/>
</dbReference>
<evidence type="ECO:0000259" key="7">
    <source>
        <dbReference type="Pfam" id="PF04349"/>
    </source>
</evidence>
<dbReference type="EMBL" id="CP001032">
    <property type="protein sequence ID" value="ACB77137.1"/>
    <property type="molecule type" value="Genomic_DNA"/>
</dbReference>
<sequence length="519" mass="58855">MNTHTLSAALVTNRAPLNFRRAGAWLLGVLLLGAAWNRAPAADEPFDFETLRYRARMLAAKPYVAPASRVPEWLLKLSYDEHRRIRFDPAHSWWRRERLPFELQFFHPGFIIKNTVQISEIRRGEPTLIKFDPELFIYDRLERGEIPGTMGFAGFKILYPMNKPGDELGAFQGASYFRLLCQKAIYGLSARGLALNTAEPGGEEFPTFTDFWIERPEPHAKSITLYALLDSPSVAGAYRFVITPGADTVAHVKAALFFRKQVTTVGLAPLTSMFWHGENTNTQTDDFRPEVHDSDGLMLFTGAGEWLWRPVTNPTAVRVAAFSDERPRGFGLLQRDRNFENYQDLEAAYHSRPSAWVEPIGNWGAGSVRLVEIPTPDETNDNIVAFWTPRDVPPVGEPLVYEYRLHWFTEQIHPPAGYTVSTRHGRTKTHEPELERFHLDFAGPYLNNQSADPAIEPVVTVGDGAKLAHATVQKNPFNGTWRVAFAIRPDGSGRPVELRCFLRKSPHVLTETWSYLWQP</sequence>
<dbReference type="GO" id="GO:0003824">
    <property type="term" value="F:catalytic activity"/>
    <property type="evidence" value="ECO:0007669"/>
    <property type="project" value="InterPro"/>
</dbReference>